<proteinExistence type="predicted"/>
<dbReference type="Proteomes" id="UP000243706">
    <property type="component" value="Chromosome 1"/>
</dbReference>
<dbReference type="AlphaFoldDB" id="A0A240CBQ4"/>
<reference evidence="1 2" key="1">
    <citation type="submission" date="2017-06" db="EMBL/GenBank/DDBJ databases">
        <authorList>
            <consortium name="Pathogen Informatics"/>
        </authorList>
    </citation>
    <scope>NUCLEOTIDE SEQUENCE [LARGE SCALE GENOMIC DNA]</scope>
    <source>
        <strain evidence="1 2">NCTC13833</strain>
    </source>
</reference>
<sequence length="43" mass="5120">MFEYCKISCYLGFSVSNLSFTQYNIKTNLHLLQVDFSMIFEML</sequence>
<gene>
    <name evidence="1" type="ORF">SAMEA4412661_02065</name>
</gene>
<evidence type="ECO:0000313" key="1">
    <source>
        <dbReference type="EMBL" id="SNW04666.1"/>
    </source>
</evidence>
<protein>
    <submittedName>
        <fullName evidence="1">Uncharacterized protein</fullName>
    </submittedName>
</protein>
<name>A0A240CBQ4_9STAP</name>
<dbReference type="EMBL" id="LT906464">
    <property type="protein sequence ID" value="SNW04666.1"/>
    <property type="molecule type" value="Genomic_DNA"/>
</dbReference>
<organism evidence="1 2">
    <name type="scientific">Staphylococcus muscae</name>
    <dbReference type="NCBI Taxonomy" id="1294"/>
    <lineage>
        <taxon>Bacteria</taxon>
        <taxon>Bacillati</taxon>
        <taxon>Bacillota</taxon>
        <taxon>Bacilli</taxon>
        <taxon>Bacillales</taxon>
        <taxon>Staphylococcaceae</taxon>
        <taxon>Staphylococcus</taxon>
    </lineage>
</organism>
<evidence type="ECO:0000313" key="2">
    <source>
        <dbReference type="Proteomes" id="UP000243706"/>
    </source>
</evidence>
<accession>A0A240CBQ4</accession>